<dbReference type="EMBL" id="BAQW01000008">
    <property type="protein sequence ID" value="GBR12882.1"/>
    <property type="molecule type" value="Genomic_DNA"/>
</dbReference>
<sequence length="103" mass="10384">MSNDKKRGVIMNSGKVKFIVNLEKIKAGLGAAGMAAVGFETLAPRIAGMACASILAGPVGIIGTVAVAIASGIAAAHFTEISEKEAKLESEALKASVQENASN</sequence>
<name>A0ABQ0QCB6_9PROT</name>
<reference evidence="1" key="1">
    <citation type="submission" date="2013-04" db="EMBL/GenBank/DDBJ databases">
        <title>The genome sequencing project of 58 acetic acid bacteria.</title>
        <authorList>
            <person name="Okamoto-Kainuma A."/>
            <person name="Ishikawa M."/>
            <person name="Umino S."/>
            <person name="Koizumi Y."/>
            <person name="Shiwa Y."/>
            <person name="Yoshikawa H."/>
            <person name="Matsutani M."/>
            <person name="Matsushita K."/>
        </authorList>
    </citation>
    <scope>NUCLEOTIDE SEQUENCE</scope>
    <source>
        <strain evidence="1">NRIC 0228</strain>
    </source>
</reference>
<dbReference type="Proteomes" id="UP001061070">
    <property type="component" value="Unassembled WGS sequence"/>
</dbReference>
<proteinExistence type="predicted"/>
<accession>A0ABQ0QCB6</accession>
<organism evidence="1 2">
    <name type="scientific">Gluconobacter frateurii NRIC 0228</name>
    <dbReference type="NCBI Taxonomy" id="1307946"/>
    <lineage>
        <taxon>Bacteria</taxon>
        <taxon>Pseudomonadati</taxon>
        <taxon>Pseudomonadota</taxon>
        <taxon>Alphaproteobacteria</taxon>
        <taxon>Acetobacterales</taxon>
        <taxon>Acetobacteraceae</taxon>
        <taxon>Gluconobacter</taxon>
    </lineage>
</organism>
<protein>
    <submittedName>
        <fullName evidence="1">Uncharacterized protein</fullName>
    </submittedName>
</protein>
<gene>
    <name evidence="1" type="ORF">AA0228_1850</name>
</gene>
<comment type="caution">
    <text evidence="1">The sequence shown here is derived from an EMBL/GenBank/DDBJ whole genome shotgun (WGS) entry which is preliminary data.</text>
</comment>
<keyword evidence="2" id="KW-1185">Reference proteome</keyword>
<evidence type="ECO:0000313" key="1">
    <source>
        <dbReference type="EMBL" id="GBR12882.1"/>
    </source>
</evidence>
<evidence type="ECO:0000313" key="2">
    <source>
        <dbReference type="Proteomes" id="UP001061070"/>
    </source>
</evidence>